<protein>
    <submittedName>
        <fullName evidence="1">Uncharacterized protein</fullName>
    </submittedName>
</protein>
<dbReference type="AlphaFoldDB" id="A0ABD3H4Z5"/>
<gene>
    <name evidence="1" type="ORF">R1sor_003437</name>
</gene>
<evidence type="ECO:0000313" key="2">
    <source>
        <dbReference type="Proteomes" id="UP001633002"/>
    </source>
</evidence>
<organism evidence="1 2">
    <name type="scientific">Riccia sorocarpa</name>
    <dbReference type="NCBI Taxonomy" id="122646"/>
    <lineage>
        <taxon>Eukaryota</taxon>
        <taxon>Viridiplantae</taxon>
        <taxon>Streptophyta</taxon>
        <taxon>Embryophyta</taxon>
        <taxon>Marchantiophyta</taxon>
        <taxon>Marchantiopsida</taxon>
        <taxon>Marchantiidae</taxon>
        <taxon>Marchantiales</taxon>
        <taxon>Ricciaceae</taxon>
        <taxon>Riccia</taxon>
    </lineage>
</organism>
<keyword evidence="2" id="KW-1185">Reference proteome</keyword>
<name>A0ABD3H4Z5_9MARC</name>
<reference evidence="1 2" key="1">
    <citation type="submission" date="2024-09" db="EMBL/GenBank/DDBJ databases">
        <title>Chromosome-scale assembly of Riccia sorocarpa.</title>
        <authorList>
            <person name="Paukszto L."/>
        </authorList>
    </citation>
    <scope>NUCLEOTIDE SEQUENCE [LARGE SCALE GENOMIC DNA]</scope>
    <source>
        <strain evidence="1">LP-2024</strain>
        <tissue evidence="1">Aerial parts of the thallus</tissue>
    </source>
</reference>
<dbReference type="EMBL" id="JBJQOH010000006">
    <property type="protein sequence ID" value="KAL3685415.1"/>
    <property type="molecule type" value="Genomic_DNA"/>
</dbReference>
<accession>A0ABD3H4Z5</accession>
<sequence>MKQVLMEMLTKSTSSTWSPQVKLLTGTRLTAPKSTLAAKVLSTWRRFLPHLSFTLRQGAIPADVTLYQLLFLLSGRRPRVAEDWLRILKEAAIPNLTLLLQSRPFLQTVIDNSWSALLMSQELSAVLSVSGDSILHSHWWTWDARPVCWSADKLVAKTYPLFLPPPTTTEGKSYAPANHSLLLLWGVP</sequence>
<evidence type="ECO:0000313" key="1">
    <source>
        <dbReference type="EMBL" id="KAL3685415.1"/>
    </source>
</evidence>
<proteinExistence type="predicted"/>
<comment type="caution">
    <text evidence="1">The sequence shown here is derived from an EMBL/GenBank/DDBJ whole genome shotgun (WGS) entry which is preliminary data.</text>
</comment>
<dbReference type="Proteomes" id="UP001633002">
    <property type="component" value="Unassembled WGS sequence"/>
</dbReference>